<dbReference type="AlphaFoldDB" id="A0A7W3LUV4"/>
<evidence type="ECO:0000313" key="3">
    <source>
        <dbReference type="EMBL" id="MBA8954617.1"/>
    </source>
</evidence>
<proteinExistence type="predicted"/>
<dbReference type="Proteomes" id="UP000572680">
    <property type="component" value="Unassembled WGS sequence"/>
</dbReference>
<feature type="region of interest" description="Disordered" evidence="1">
    <location>
        <begin position="188"/>
        <end position="232"/>
    </location>
</feature>
<reference evidence="3 4" key="1">
    <citation type="submission" date="2020-08" db="EMBL/GenBank/DDBJ databases">
        <title>Genomic Encyclopedia of Type Strains, Phase IV (KMG-IV): sequencing the most valuable type-strain genomes for metagenomic binning, comparative biology and taxonomic classification.</title>
        <authorList>
            <person name="Goeker M."/>
        </authorList>
    </citation>
    <scope>NUCLEOTIDE SEQUENCE [LARGE SCALE GENOMIC DNA]</scope>
    <source>
        <strain evidence="3 4">DSM 44197</strain>
    </source>
</reference>
<keyword evidence="4" id="KW-1185">Reference proteome</keyword>
<feature type="compositionally biased region" description="Low complexity" evidence="1">
    <location>
        <begin position="218"/>
        <end position="232"/>
    </location>
</feature>
<gene>
    <name evidence="3" type="ORF">HNR61_006274</name>
</gene>
<keyword evidence="2" id="KW-0812">Transmembrane</keyword>
<dbReference type="RefSeq" id="WP_182846662.1">
    <property type="nucleotide sequence ID" value="NZ_BAAALP010000011.1"/>
</dbReference>
<protein>
    <submittedName>
        <fullName evidence="3">Uncharacterized protein</fullName>
    </submittedName>
</protein>
<sequence length="232" mass="25020">MSAETPGPRDGSGRAGEGRAASISAYAAVGGLLITAASLVFTGCQTRLAMQQAARSEEDQEKRQARLVNIWPERAFDLKRLTVVVVNRSREPVYNFRVYVTFGRNRSEPVAVRGWNGFPPCTRAVLDLGAIARSYPPTARRLEGGALPRFDYGLMFVDVGGKAWHSRPGTSVSSVAWLEPLVDGTRDPKLPNYLRENGPSRLEADPLTVPERGQPYVRSAPGAAAGRPAGGS</sequence>
<feature type="transmembrane region" description="Helical" evidence="2">
    <location>
        <begin position="20"/>
        <end position="41"/>
    </location>
</feature>
<evidence type="ECO:0000256" key="1">
    <source>
        <dbReference type="SAM" id="MobiDB-lite"/>
    </source>
</evidence>
<name>A0A7W3LUV4_ACTNM</name>
<keyword evidence="2" id="KW-1133">Transmembrane helix</keyword>
<evidence type="ECO:0000256" key="2">
    <source>
        <dbReference type="SAM" id="Phobius"/>
    </source>
</evidence>
<comment type="caution">
    <text evidence="3">The sequence shown here is derived from an EMBL/GenBank/DDBJ whole genome shotgun (WGS) entry which is preliminary data.</text>
</comment>
<organism evidence="3 4">
    <name type="scientific">Actinomadura namibiensis</name>
    <dbReference type="NCBI Taxonomy" id="182080"/>
    <lineage>
        <taxon>Bacteria</taxon>
        <taxon>Bacillati</taxon>
        <taxon>Actinomycetota</taxon>
        <taxon>Actinomycetes</taxon>
        <taxon>Streptosporangiales</taxon>
        <taxon>Thermomonosporaceae</taxon>
        <taxon>Actinomadura</taxon>
    </lineage>
</organism>
<dbReference type="EMBL" id="JACJIA010000009">
    <property type="protein sequence ID" value="MBA8954617.1"/>
    <property type="molecule type" value="Genomic_DNA"/>
</dbReference>
<evidence type="ECO:0000313" key="4">
    <source>
        <dbReference type="Proteomes" id="UP000572680"/>
    </source>
</evidence>
<accession>A0A7W3LUV4</accession>
<keyword evidence="2" id="KW-0472">Membrane</keyword>